<feature type="transmembrane region" description="Helical" evidence="1">
    <location>
        <begin position="126"/>
        <end position="147"/>
    </location>
</feature>
<dbReference type="EMBL" id="CP088295">
    <property type="protein sequence ID" value="UUY05092.1"/>
    <property type="molecule type" value="Genomic_DNA"/>
</dbReference>
<keyword evidence="1" id="KW-1133">Transmembrane helix</keyword>
<protein>
    <submittedName>
        <fullName evidence="3">GGDEF domain-containing protein</fullName>
    </submittedName>
</protein>
<feature type="transmembrane region" description="Helical" evidence="1">
    <location>
        <begin position="56"/>
        <end position="77"/>
    </location>
</feature>
<sequence length="356" mass="38001">MTAGPSAPRYSWIARDAAERARTMALHARFERVNRYVLVLVAVCLAPAVFVADHVVAVFGLATAGFVQYGAIQVYATSRRRPEVWLFWSLLGSAACICAAVALSGLAEYGALGLMLWPASGLASRFPTRVVVVGMTIITLLLIAGFAFGAPEILRDTPVVLSGFIAVNVAVAVNVSVLRLSDVAHHSAATFDALTGLPNRVALRTRADALEARQQDTAGTALIVLDIDHFKRINDEYGHQAGDDVLTAFGALLRDEVRGDDLAYRLGGEEFAVLVPGLDLEGATDLAQRLLHATRRAHLAGHQLTVSAGVAVTRPGEPTSWKRLFAQADAALYRAKEDGRDRVRWGAADVPATAVA</sequence>
<accession>A0ABY5PL86</accession>
<keyword evidence="1" id="KW-0472">Membrane</keyword>
<evidence type="ECO:0000259" key="2">
    <source>
        <dbReference type="PROSITE" id="PS50887"/>
    </source>
</evidence>
<dbReference type="InterPro" id="IPR029787">
    <property type="entry name" value="Nucleotide_cyclase"/>
</dbReference>
<organism evidence="3 4">
    <name type="scientific">Svornostia abyssi</name>
    <dbReference type="NCBI Taxonomy" id="2898438"/>
    <lineage>
        <taxon>Bacteria</taxon>
        <taxon>Bacillati</taxon>
        <taxon>Actinomycetota</taxon>
        <taxon>Thermoleophilia</taxon>
        <taxon>Solirubrobacterales</taxon>
        <taxon>Baekduiaceae</taxon>
        <taxon>Svornostia</taxon>
    </lineage>
</organism>
<feature type="transmembrane region" description="Helical" evidence="1">
    <location>
        <begin position="33"/>
        <end position="50"/>
    </location>
</feature>
<dbReference type="CDD" id="cd01949">
    <property type="entry name" value="GGDEF"/>
    <property type="match status" value="1"/>
</dbReference>
<dbReference type="PANTHER" id="PTHR45138">
    <property type="entry name" value="REGULATORY COMPONENTS OF SENSORY TRANSDUCTION SYSTEM"/>
    <property type="match status" value="1"/>
</dbReference>
<dbReference type="Pfam" id="PF00990">
    <property type="entry name" value="GGDEF"/>
    <property type="match status" value="1"/>
</dbReference>
<evidence type="ECO:0000313" key="3">
    <source>
        <dbReference type="EMBL" id="UUY05092.1"/>
    </source>
</evidence>
<dbReference type="PANTHER" id="PTHR45138:SF9">
    <property type="entry name" value="DIGUANYLATE CYCLASE DGCM-RELATED"/>
    <property type="match status" value="1"/>
</dbReference>
<dbReference type="PROSITE" id="PS50887">
    <property type="entry name" value="GGDEF"/>
    <property type="match status" value="1"/>
</dbReference>
<proteinExistence type="predicted"/>
<name>A0ABY5PL86_9ACTN</name>
<dbReference type="InterPro" id="IPR000160">
    <property type="entry name" value="GGDEF_dom"/>
</dbReference>
<dbReference type="Gene3D" id="3.30.70.270">
    <property type="match status" value="1"/>
</dbReference>
<keyword evidence="4" id="KW-1185">Reference proteome</keyword>
<keyword evidence="1" id="KW-0812">Transmembrane</keyword>
<evidence type="ECO:0000313" key="4">
    <source>
        <dbReference type="Proteomes" id="UP001058860"/>
    </source>
</evidence>
<dbReference type="InterPro" id="IPR043128">
    <property type="entry name" value="Rev_trsase/Diguanyl_cyclase"/>
</dbReference>
<dbReference type="InterPro" id="IPR050469">
    <property type="entry name" value="Diguanylate_Cyclase"/>
</dbReference>
<dbReference type="RefSeq" id="WP_353865560.1">
    <property type="nucleotide sequence ID" value="NZ_CP088295.1"/>
</dbReference>
<evidence type="ECO:0000256" key="1">
    <source>
        <dbReference type="SAM" id="Phobius"/>
    </source>
</evidence>
<feature type="transmembrane region" description="Helical" evidence="1">
    <location>
        <begin position="84"/>
        <end position="106"/>
    </location>
</feature>
<dbReference type="SMART" id="SM00267">
    <property type="entry name" value="GGDEF"/>
    <property type="match status" value="1"/>
</dbReference>
<dbReference type="Proteomes" id="UP001058860">
    <property type="component" value="Chromosome"/>
</dbReference>
<dbReference type="SUPFAM" id="SSF55073">
    <property type="entry name" value="Nucleotide cyclase"/>
    <property type="match status" value="1"/>
</dbReference>
<reference evidence="4" key="1">
    <citation type="submission" date="2021-11" db="EMBL/GenBank/DDBJ databases">
        <title>Cultivation dependent microbiological survey of springs from the worlds oldest radium mine currently devoted to the extraction of radon-saturated water.</title>
        <authorList>
            <person name="Kapinusova G."/>
            <person name="Smrhova T."/>
            <person name="Strejcek M."/>
            <person name="Suman J."/>
            <person name="Jani K."/>
            <person name="Pajer P."/>
            <person name="Uhlik O."/>
        </authorList>
    </citation>
    <scope>NUCLEOTIDE SEQUENCE [LARGE SCALE GENOMIC DNA]</scope>
    <source>
        <strain evidence="4">J379</strain>
    </source>
</reference>
<feature type="transmembrane region" description="Helical" evidence="1">
    <location>
        <begin position="159"/>
        <end position="178"/>
    </location>
</feature>
<gene>
    <name evidence="3" type="ORF">LRS13_06070</name>
</gene>
<feature type="domain" description="GGDEF" evidence="2">
    <location>
        <begin position="218"/>
        <end position="348"/>
    </location>
</feature>
<dbReference type="NCBIfam" id="TIGR00254">
    <property type="entry name" value="GGDEF"/>
    <property type="match status" value="1"/>
</dbReference>